<evidence type="ECO:0000313" key="1">
    <source>
        <dbReference type="EMBL" id="GAA4512018.1"/>
    </source>
</evidence>
<dbReference type="SUPFAM" id="SSF48371">
    <property type="entry name" value="ARM repeat"/>
    <property type="match status" value="1"/>
</dbReference>
<dbReference type="InterPro" id="IPR011989">
    <property type="entry name" value="ARM-like"/>
</dbReference>
<keyword evidence="2" id="KW-1185">Reference proteome</keyword>
<gene>
    <name evidence="1" type="ORF">GCM10023191_077040</name>
</gene>
<dbReference type="EMBL" id="BAABHF010000046">
    <property type="protein sequence ID" value="GAA4512018.1"/>
    <property type="molecule type" value="Genomic_DNA"/>
</dbReference>
<protein>
    <recommendedName>
        <fullName evidence="3">HEAT repeat domain-containing protein</fullName>
    </recommendedName>
</protein>
<proteinExistence type="predicted"/>
<reference evidence="2" key="1">
    <citation type="journal article" date="2019" name="Int. J. Syst. Evol. Microbiol.">
        <title>The Global Catalogue of Microorganisms (GCM) 10K type strain sequencing project: providing services to taxonomists for standard genome sequencing and annotation.</title>
        <authorList>
            <consortium name="The Broad Institute Genomics Platform"/>
            <consortium name="The Broad Institute Genome Sequencing Center for Infectious Disease"/>
            <person name="Wu L."/>
            <person name="Ma J."/>
        </authorList>
    </citation>
    <scope>NUCLEOTIDE SEQUENCE [LARGE SCALE GENOMIC DNA]</scope>
    <source>
        <strain evidence="2">JCM 17933</strain>
    </source>
</reference>
<organism evidence="1 2">
    <name type="scientific">Actinoallomurus oryzae</name>
    <dbReference type="NCBI Taxonomy" id="502180"/>
    <lineage>
        <taxon>Bacteria</taxon>
        <taxon>Bacillati</taxon>
        <taxon>Actinomycetota</taxon>
        <taxon>Actinomycetes</taxon>
        <taxon>Streptosporangiales</taxon>
        <taxon>Thermomonosporaceae</taxon>
        <taxon>Actinoallomurus</taxon>
    </lineage>
</organism>
<accession>A0ABP8QWN0</accession>
<name>A0ABP8QWN0_9ACTN</name>
<evidence type="ECO:0008006" key="3">
    <source>
        <dbReference type="Google" id="ProtNLM"/>
    </source>
</evidence>
<dbReference type="Gene3D" id="1.25.10.10">
    <property type="entry name" value="Leucine-rich Repeat Variant"/>
    <property type="match status" value="1"/>
</dbReference>
<sequence>MRLGRPEAGADHLADRSALMRATAQWAVRRTGRTPAVLYRRVLGADPAAGRARALVAGLGECGAVPDIDVLTPFLGHRSPRVRAAAVRAIRRLGGSPARVAGMFADPAPVVVRAVRAALRTEPDAVPAARLRELLAAGSPRHVRQAAYELLCASGTWTRVQVDLELLAARDADLFARARADLVAWSRGDAATVYRPPAPEVLRRLCSLLDAAGPALGSEETRRLRWHLGADVVSS</sequence>
<dbReference type="RefSeq" id="WP_345472447.1">
    <property type="nucleotide sequence ID" value="NZ_BAABHF010000046.1"/>
</dbReference>
<evidence type="ECO:0000313" key="2">
    <source>
        <dbReference type="Proteomes" id="UP001500503"/>
    </source>
</evidence>
<dbReference type="Proteomes" id="UP001500503">
    <property type="component" value="Unassembled WGS sequence"/>
</dbReference>
<comment type="caution">
    <text evidence="1">The sequence shown here is derived from an EMBL/GenBank/DDBJ whole genome shotgun (WGS) entry which is preliminary data.</text>
</comment>
<dbReference type="InterPro" id="IPR016024">
    <property type="entry name" value="ARM-type_fold"/>
</dbReference>